<protein>
    <submittedName>
        <fullName evidence="6">LacI family transcriptional regulator</fullName>
    </submittedName>
</protein>
<evidence type="ECO:0000256" key="3">
    <source>
        <dbReference type="ARBA" id="ARBA00023163"/>
    </source>
</evidence>
<dbReference type="RefSeq" id="WP_222580357.1">
    <property type="nucleotide sequence ID" value="NZ_JAHVHU010000010.1"/>
</dbReference>
<evidence type="ECO:0000259" key="5">
    <source>
        <dbReference type="PROSITE" id="PS50932"/>
    </source>
</evidence>
<dbReference type="GO" id="GO:0003700">
    <property type="term" value="F:DNA-binding transcription factor activity"/>
    <property type="evidence" value="ECO:0007669"/>
    <property type="project" value="TreeGrafter"/>
</dbReference>
<dbReference type="PANTHER" id="PTHR30146">
    <property type="entry name" value="LACI-RELATED TRANSCRIPTIONAL REPRESSOR"/>
    <property type="match status" value="1"/>
</dbReference>
<reference evidence="6" key="1">
    <citation type="submission" date="2021-06" db="EMBL/GenBank/DDBJ databases">
        <title>44 bacteria genomes isolated from Dapeng, Shenzhen.</title>
        <authorList>
            <person name="Zheng W."/>
            <person name="Yu S."/>
            <person name="Huang Y."/>
        </authorList>
    </citation>
    <scope>NUCLEOTIDE SEQUENCE</scope>
    <source>
        <strain evidence="6">DP5N28-2</strain>
    </source>
</reference>
<name>A0A953HUR8_9BACT</name>
<dbReference type="Pfam" id="PF00356">
    <property type="entry name" value="LacI"/>
    <property type="match status" value="1"/>
</dbReference>
<keyword evidence="2" id="KW-0238">DNA-binding</keyword>
<keyword evidence="3" id="KW-0804">Transcription</keyword>
<dbReference type="InterPro" id="IPR000843">
    <property type="entry name" value="HTH_LacI"/>
</dbReference>
<dbReference type="InterPro" id="IPR046335">
    <property type="entry name" value="LacI/GalR-like_sensor"/>
</dbReference>
<dbReference type="Gene3D" id="3.40.50.2300">
    <property type="match status" value="2"/>
</dbReference>
<keyword evidence="4" id="KW-1133">Transmembrane helix</keyword>
<accession>A0A953HUR8</accession>
<keyword evidence="4" id="KW-0812">Transmembrane</keyword>
<dbReference type="PROSITE" id="PS50932">
    <property type="entry name" value="HTH_LACI_2"/>
    <property type="match status" value="1"/>
</dbReference>
<dbReference type="InterPro" id="IPR010982">
    <property type="entry name" value="Lambda_DNA-bd_dom_sf"/>
</dbReference>
<sequence length="346" mass="38857">MRKKSQNKACTIIDIAEALEVSAATVSRALNDHNDISLATKKRVRKMADQMGYQPNRIAAGLRQMKSNTIGIVVPMFTAIFHSSMITVIQNRLYEYGYHVLLCQSNDSYNLEKELVNTLYSFRVDAIVSAITLFTEDYSHFQPFVDRDIPVIFYDRVPTQDFPAHFVISDDFRGGYLAGQHLADVGVENPAFICGLMSSNLYQKRDAGFRKALNQSGITLKENQVYYQELTLENALETCRKLFDVPHPPDGIFTANDTTAIAVLKFAIERGINVPSDLKLIGYSNDPRSAIVEPAITTIDQNIPKMADKVVEKILTLLGVEDLIEIRPGLDQRELVDVSLVRRMST</sequence>
<dbReference type="CDD" id="cd01392">
    <property type="entry name" value="HTH_LacI"/>
    <property type="match status" value="1"/>
</dbReference>
<dbReference type="SUPFAM" id="SSF47413">
    <property type="entry name" value="lambda repressor-like DNA-binding domains"/>
    <property type="match status" value="1"/>
</dbReference>
<dbReference type="InterPro" id="IPR028082">
    <property type="entry name" value="Peripla_BP_I"/>
</dbReference>
<dbReference type="CDD" id="cd06267">
    <property type="entry name" value="PBP1_LacI_sugar_binding-like"/>
    <property type="match status" value="1"/>
</dbReference>
<evidence type="ECO:0000256" key="4">
    <source>
        <dbReference type="SAM" id="Phobius"/>
    </source>
</evidence>
<dbReference type="EMBL" id="JAHVHU010000010">
    <property type="protein sequence ID" value="MBY5958820.1"/>
    <property type="molecule type" value="Genomic_DNA"/>
</dbReference>
<organism evidence="6 7">
    <name type="scientific">Membranihabitans marinus</name>
    <dbReference type="NCBI Taxonomy" id="1227546"/>
    <lineage>
        <taxon>Bacteria</taxon>
        <taxon>Pseudomonadati</taxon>
        <taxon>Bacteroidota</taxon>
        <taxon>Saprospiria</taxon>
        <taxon>Saprospirales</taxon>
        <taxon>Saprospiraceae</taxon>
        <taxon>Membranihabitans</taxon>
    </lineage>
</organism>
<keyword evidence="4" id="KW-0472">Membrane</keyword>
<comment type="caution">
    <text evidence="6">The sequence shown here is derived from an EMBL/GenBank/DDBJ whole genome shotgun (WGS) entry which is preliminary data.</text>
</comment>
<evidence type="ECO:0000256" key="1">
    <source>
        <dbReference type="ARBA" id="ARBA00023015"/>
    </source>
</evidence>
<keyword evidence="7" id="KW-1185">Reference proteome</keyword>
<dbReference type="GO" id="GO:0000976">
    <property type="term" value="F:transcription cis-regulatory region binding"/>
    <property type="evidence" value="ECO:0007669"/>
    <property type="project" value="TreeGrafter"/>
</dbReference>
<dbReference type="SUPFAM" id="SSF53822">
    <property type="entry name" value="Periplasmic binding protein-like I"/>
    <property type="match status" value="1"/>
</dbReference>
<proteinExistence type="predicted"/>
<keyword evidence="1" id="KW-0805">Transcription regulation</keyword>
<dbReference type="PANTHER" id="PTHR30146:SF109">
    <property type="entry name" value="HTH-TYPE TRANSCRIPTIONAL REGULATOR GALS"/>
    <property type="match status" value="1"/>
</dbReference>
<dbReference type="Pfam" id="PF13377">
    <property type="entry name" value="Peripla_BP_3"/>
    <property type="match status" value="1"/>
</dbReference>
<feature type="transmembrane region" description="Helical" evidence="4">
    <location>
        <begin position="70"/>
        <end position="89"/>
    </location>
</feature>
<dbReference type="Proteomes" id="UP000753961">
    <property type="component" value="Unassembled WGS sequence"/>
</dbReference>
<evidence type="ECO:0000256" key="2">
    <source>
        <dbReference type="ARBA" id="ARBA00023125"/>
    </source>
</evidence>
<evidence type="ECO:0000313" key="7">
    <source>
        <dbReference type="Proteomes" id="UP000753961"/>
    </source>
</evidence>
<evidence type="ECO:0000313" key="6">
    <source>
        <dbReference type="EMBL" id="MBY5958820.1"/>
    </source>
</evidence>
<dbReference type="AlphaFoldDB" id="A0A953HUR8"/>
<gene>
    <name evidence="6" type="ORF">KUV50_11780</name>
</gene>
<dbReference type="SMART" id="SM00354">
    <property type="entry name" value="HTH_LACI"/>
    <property type="match status" value="1"/>
</dbReference>
<feature type="domain" description="HTH lacI-type" evidence="5">
    <location>
        <begin position="11"/>
        <end position="64"/>
    </location>
</feature>
<dbReference type="Gene3D" id="1.10.260.40">
    <property type="entry name" value="lambda repressor-like DNA-binding domains"/>
    <property type="match status" value="1"/>
</dbReference>